<keyword evidence="2" id="KW-1133">Transmembrane helix</keyword>
<dbReference type="PANTHER" id="PTHR10458">
    <property type="entry name" value="PEPTIDE DEFORMYLASE"/>
    <property type="match status" value="1"/>
</dbReference>
<feature type="transmembrane region" description="Helical" evidence="2">
    <location>
        <begin position="184"/>
        <end position="201"/>
    </location>
</feature>
<keyword evidence="2" id="KW-0472">Membrane</keyword>
<dbReference type="EC" id="3.5.1.88" evidence="3"/>
<comment type="similarity">
    <text evidence="1">Belongs to the polypeptide deformylase family.</text>
</comment>
<organism evidence="3">
    <name type="scientific">hydrothermal vent metagenome</name>
    <dbReference type="NCBI Taxonomy" id="652676"/>
    <lineage>
        <taxon>unclassified sequences</taxon>
        <taxon>metagenomes</taxon>
        <taxon>ecological metagenomes</taxon>
    </lineage>
</organism>
<dbReference type="InterPro" id="IPR023635">
    <property type="entry name" value="Peptide_deformylase"/>
</dbReference>
<dbReference type="Pfam" id="PF01327">
    <property type="entry name" value="Pep_deformylase"/>
    <property type="match status" value="1"/>
</dbReference>
<dbReference type="PANTHER" id="PTHR10458:SF22">
    <property type="entry name" value="PEPTIDE DEFORMYLASE"/>
    <property type="match status" value="1"/>
</dbReference>
<reference evidence="3" key="1">
    <citation type="submission" date="2016-10" db="EMBL/GenBank/DDBJ databases">
        <authorList>
            <person name="de Groot N.N."/>
        </authorList>
    </citation>
    <scope>NUCLEOTIDE SEQUENCE</scope>
</reference>
<proteinExistence type="inferred from homology"/>
<keyword evidence="3" id="KW-0378">Hydrolase</keyword>
<dbReference type="AlphaFoldDB" id="A0A1W1EL25"/>
<name>A0A1W1EL25_9ZZZZ</name>
<keyword evidence="2" id="KW-0812">Transmembrane</keyword>
<gene>
    <name evidence="3" type="ORF">MNB_SV-15-1142</name>
</gene>
<evidence type="ECO:0000256" key="2">
    <source>
        <dbReference type="SAM" id="Phobius"/>
    </source>
</evidence>
<dbReference type="EMBL" id="FRYL01000041">
    <property type="protein sequence ID" value="SHO81563.1"/>
    <property type="molecule type" value="Genomic_DNA"/>
</dbReference>
<dbReference type="InterPro" id="IPR036821">
    <property type="entry name" value="Peptide_deformylase_sf"/>
</dbReference>
<accession>A0A1W1EL25</accession>
<dbReference type="GO" id="GO:0042586">
    <property type="term" value="F:peptide deformylase activity"/>
    <property type="evidence" value="ECO:0007669"/>
    <property type="project" value="UniProtKB-EC"/>
</dbReference>
<dbReference type="Gene3D" id="3.90.45.10">
    <property type="entry name" value="Peptide deformylase"/>
    <property type="match status" value="1"/>
</dbReference>
<evidence type="ECO:0000256" key="1">
    <source>
        <dbReference type="ARBA" id="ARBA00010759"/>
    </source>
</evidence>
<evidence type="ECO:0000313" key="3">
    <source>
        <dbReference type="EMBL" id="SHO81563.1"/>
    </source>
</evidence>
<feature type="transmembrane region" description="Helical" evidence="2">
    <location>
        <begin position="252"/>
        <end position="269"/>
    </location>
</feature>
<dbReference type="SUPFAM" id="SSF56420">
    <property type="entry name" value="Peptide deformylase"/>
    <property type="match status" value="1"/>
</dbReference>
<dbReference type="PRINTS" id="PR01576">
    <property type="entry name" value="PDEFORMYLASE"/>
</dbReference>
<feature type="transmembrane region" description="Helical" evidence="2">
    <location>
        <begin position="213"/>
        <end position="231"/>
    </location>
</feature>
<sequence length="272" mass="31096">MIKDLVVYPDKRIGIVSSDVRAFDEELFELLEDMKDTMNEHKVDGLSAIQIAVPASVIIIRKNDGEYLEIINPRIINHSGKITTAETTLYLPNIIKDISRYESFTMVYQDRYGNDKSMFVDGDLSPLIQRKIDYIYGSSFIHKFNPEGRKDIENELAGKGSKGSFESYDNLSRGEYFTSMASKLLFFEFLTLFAPIFNPSIDTLNNFYMYDKIASILSILLVIIYFAYSKYEAMSKISCTGCQIVSFASRSIKYILITIILFVASYYIVNPN</sequence>
<protein>
    <submittedName>
        <fullName evidence="3">Peptide deformylase</fullName>
        <ecNumber evidence="3">3.5.1.88</ecNumber>
    </submittedName>
</protein>